<comment type="caution">
    <text evidence="1">The sequence shown here is derived from an EMBL/GenBank/DDBJ whole genome shotgun (WGS) entry which is preliminary data.</text>
</comment>
<protein>
    <submittedName>
        <fullName evidence="1">Uncharacterized protein</fullName>
    </submittedName>
</protein>
<reference evidence="1" key="1">
    <citation type="journal article" date="2019" name="Sci. Rep.">
        <title>Draft genome of Tanacetum cinerariifolium, the natural source of mosquito coil.</title>
        <authorList>
            <person name="Yamashiro T."/>
            <person name="Shiraishi A."/>
            <person name="Satake H."/>
            <person name="Nakayama K."/>
        </authorList>
    </citation>
    <scope>NUCLEOTIDE SEQUENCE</scope>
</reference>
<gene>
    <name evidence="1" type="ORF">Tci_006840</name>
</gene>
<sequence>MANIPEEVGTQSTAQLTHVITDGVRVSVPRVIAYGGDSFGSQMESVSQGLGSGLMANDVSESVLQGVVNGVGVDGIRGNGVSEGMINGGSGLMANGVSESVPQGVVNVVRVNGVRSNGVREGMINGARASGVRRSFREFVSEFLADGSSSSVGQDADAFATKIDKDHLLACFNHEVHEDLARLRVYRYLANGLRVVEQMQLDDVEKGIHALLMMKETEAKIGEKARFILNLRGVAVE</sequence>
<accession>A0A6L2JDU8</accession>
<proteinExistence type="predicted"/>
<evidence type="ECO:0000313" key="1">
    <source>
        <dbReference type="EMBL" id="GEU34862.1"/>
    </source>
</evidence>
<name>A0A6L2JDU8_TANCI</name>
<organism evidence="1">
    <name type="scientific">Tanacetum cinerariifolium</name>
    <name type="common">Dalmatian daisy</name>
    <name type="synonym">Chrysanthemum cinerariifolium</name>
    <dbReference type="NCBI Taxonomy" id="118510"/>
    <lineage>
        <taxon>Eukaryota</taxon>
        <taxon>Viridiplantae</taxon>
        <taxon>Streptophyta</taxon>
        <taxon>Embryophyta</taxon>
        <taxon>Tracheophyta</taxon>
        <taxon>Spermatophyta</taxon>
        <taxon>Magnoliopsida</taxon>
        <taxon>eudicotyledons</taxon>
        <taxon>Gunneridae</taxon>
        <taxon>Pentapetalae</taxon>
        <taxon>asterids</taxon>
        <taxon>campanulids</taxon>
        <taxon>Asterales</taxon>
        <taxon>Asteraceae</taxon>
        <taxon>Asteroideae</taxon>
        <taxon>Anthemideae</taxon>
        <taxon>Anthemidinae</taxon>
        <taxon>Tanacetum</taxon>
    </lineage>
</organism>
<dbReference type="EMBL" id="BKCJ010000626">
    <property type="protein sequence ID" value="GEU34862.1"/>
    <property type="molecule type" value="Genomic_DNA"/>
</dbReference>
<dbReference type="AlphaFoldDB" id="A0A6L2JDU8"/>